<dbReference type="PANTHER" id="PTHR30250:SF10">
    <property type="entry name" value="LIPOPOLYSACCHARIDE BIOSYNTHESIS PROTEIN WZXC"/>
    <property type="match status" value="1"/>
</dbReference>
<keyword evidence="9" id="KW-1185">Reference proteome</keyword>
<comment type="caution">
    <text evidence="8">The sequence shown here is derived from an EMBL/GenBank/DDBJ whole genome shotgun (WGS) entry which is preliminary data.</text>
</comment>
<dbReference type="PANTHER" id="PTHR30250">
    <property type="entry name" value="PST FAMILY PREDICTED COLANIC ACID TRANSPORTER"/>
    <property type="match status" value="1"/>
</dbReference>
<comment type="similarity">
    <text evidence="2">Belongs to the polysaccharide synthase family.</text>
</comment>
<feature type="transmembrane region" description="Helical" evidence="7">
    <location>
        <begin position="102"/>
        <end position="125"/>
    </location>
</feature>
<evidence type="ECO:0000313" key="9">
    <source>
        <dbReference type="Proteomes" id="UP001549031"/>
    </source>
</evidence>
<feature type="transmembrane region" description="Helical" evidence="7">
    <location>
        <begin position="25"/>
        <end position="51"/>
    </location>
</feature>
<evidence type="ECO:0000256" key="7">
    <source>
        <dbReference type="SAM" id="Phobius"/>
    </source>
</evidence>
<feature type="transmembrane region" description="Helical" evidence="7">
    <location>
        <begin position="189"/>
        <end position="210"/>
    </location>
</feature>
<feature type="transmembrane region" description="Helical" evidence="7">
    <location>
        <begin position="317"/>
        <end position="336"/>
    </location>
</feature>
<proteinExistence type="inferred from homology"/>
<feature type="transmembrane region" description="Helical" evidence="7">
    <location>
        <begin position="131"/>
        <end position="152"/>
    </location>
</feature>
<dbReference type="RefSeq" id="WP_247243343.1">
    <property type="nucleotide sequence ID" value="NZ_JALJRA010000005.1"/>
</dbReference>
<evidence type="ECO:0000256" key="4">
    <source>
        <dbReference type="ARBA" id="ARBA00022692"/>
    </source>
</evidence>
<keyword evidence="4 7" id="KW-0812">Transmembrane</keyword>
<feature type="transmembrane region" description="Helical" evidence="7">
    <location>
        <begin position="383"/>
        <end position="402"/>
    </location>
</feature>
<feature type="transmembrane region" description="Helical" evidence="7">
    <location>
        <begin position="348"/>
        <end position="371"/>
    </location>
</feature>
<evidence type="ECO:0000313" key="8">
    <source>
        <dbReference type="EMBL" id="MET3585380.1"/>
    </source>
</evidence>
<evidence type="ECO:0000256" key="2">
    <source>
        <dbReference type="ARBA" id="ARBA00007430"/>
    </source>
</evidence>
<keyword evidence="5 7" id="KW-1133">Transmembrane helix</keyword>
<dbReference type="InterPro" id="IPR050833">
    <property type="entry name" value="Poly_Biosynth_Transport"/>
</dbReference>
<feature type="transmembrane region" description="Helical" evidence="7">
    <location>
        <begin position="440"/>
        <end position="461"/>
    </location>
</feature>
<organism evidence="8 9">
    <name type="scientific">Pseudorhizobium tarimense</name>
    <dbReference type="NCBI Taxonomy" id="1079109"/>
    <lineage>
        <taxon>Bacteria</taxon>
        <taxon>Pseudomonadati</taxon>
        <taxon>Pseudomonadota</taxon>
        <taxon>Alphaproteobacteria</taxon>
        <taxon>Hyphomicrobiales</taxon>
        <taxon>Rhizobiaceae</taxon>
        <taxon>Rhizobium/Agrobacterium group</taxon>
        <taxon>Pseudorhizobium</taxon>
    </lineage>
</organism>
<feature type="transmembrane region" description="Helical" evidence="7">
    <location>
        <begin position="63"/>
        <end position="82"/>
    </location>
</feature>
<gene>
    <name evidence="8" type="ORF">ABID21_001489</name>
</gene>
<feature type="transmembrane region" description="Helical" evidence="7">
    <location>
        <begin position="408"/>
        <end position="428"/>
    </location>
</feature>
<accession>A0ABV2H4B3</accession>
<dbReference type="EMBL" id="JBEPLJ010000005">
    <property type="protein sequence ID" value="MET3585380.1"/>
    <property type="molecule type" value="Genomic_DNA"/>
</dbReference>
<dbReference type="Pfam" id="PF13440">
    <property type="entry name" value="Polysacc_synt_3"/>
    <property type="match status" value="1"/>
</dbReference>
<evidence type="ECO:0000256" key="1">
    <source>
        <dbReference type="ARBA" id="ARBA00004651"/>
    </source>
</evidence>
<sequence length="520" mass="55091">MAGMTRKACTWLQIDLLGRWNRRGLAIVSSAMWVLVAKVFMQVCQLATFIIAARILTSAEFGLFSYTVAVAALLVVVAEGGWREFVMKTTHEGGRVDQIATVALISGFAATTIGLCAAVILDIQFNLKAEALLVVLVSLWLFPTPFSSVCEGRLIANARLRELSIIRIAAELCATLVAVYGLFHGWNIYALAAGKLVSQLISMAASLVVLKWVPTLKLRISFVRELVDFSKHITSNHVLVLIRSYSGTLVVGSVLGLADAGYYRAAERVVSAFSDLVGEPARQIAWSTLRKIAMTDGGDAPGAEGSFASLGRAATTFVILLMVISAPIYVGLVLMSDTLVHLVLGANWAPAAVLISLLALTQILLVPGYVTEPLLSLTGAIRKVPAAILVNSLVSIGLILAFSPFGVVAAAAGQSIAAVFSILVSGWLQSRYGGVRWPAVIKGCILPIVGSVAMASAVLLLGRVDMHSVESDLIVKILQMLVGCLIYGATVGLLYKISSRVMAARAANWGGGSGHVGNRF</sequence>
<name>A0ABV2H4B3_9HYPH</name>
<reference evidence="8 9" key="1">
    <citation type="submission" date="2024-06" db="EMBL/GenBank/DDBJ databases">
        <title>Genomic Encyclopedia of Type Strains, Phase IV (KMG-IV): sequencing the most valuable type-strain genomes for metagenomic binning, comparative biology and taxonomic classification.</title>
        <authorList>
            <person name="Goeker M."/>
        </authorList>
    </citation>
    <scope>NUCLEOTIDE SEQUENCE [LARGE SCALE GENOMIC DNA]</scope>
    <source>
        <strain evidence="8 9">DSM 105042</strain>
    </source>
</reference>
<protein>
    <submittedName>
        <fullName evidence="8">O-antigen/teichoic acid export membrane protein</fullName>
    </submittedName>
</protein>
<feature type="transmembrane region" description="Helical" evidence="7">
    <location>
        <begin position="473"/>
        <end position="495"/>
    </location>
</feature>
<comment type="subcellular location">
    <subcellularLocation>
        <location evidence="1">Cell membrane</location>
        <topology evidence="1">Multi-pass membrane protein</topology>
    </subcellularLocation>
</comment>
<keyword evidence="3" id="KW-1003">Cell membrane</keyword>
<evidence type="ECO:0000256" key="3">
    <source>
        <dbReference type="ARBA" id="ARBA00022475"/>
    </source>
</evidence>
<keyword evidence="6 7" id="KW-0472">Membrane</keyword>
<dbReference type="Proteomes" id="UP001549031">
    <property type="component" value="Unassembled WGS sequence"/>
</dbReference>
<feature type="transmembrane region" description="Helical" evidence="7">
    <location>
        <begin position="164"/>
        <end position="183"/>
    </location>
</feature>
<evidence type="ECO:0000256" key="6">
    <source>
        <dbReference type="ARBA" id="ARBA00023136"/>
    </source>
</evidence>
<evidence type="ECO:0000256" key="5">
    <source>
        <dbReference type="ARBA" id="ARBA00022989"/>
    </source>
</evidence>